<gene>
    <name evidence="2" type="ORF">Nepgr_030177</name>
</gene>
<protein>
    <submittedName>
        <fullName evidence="2">Uncharacterized protein</fullName>
    </submittedName>
</protein>
<evidence type="ECO:0000313" key="3">
    <source>
        <dbReference type="Proteomes" id="UP001279734"/>
    </source>
</evidence>
<keyword evidence="3" id="KW-1185">Reference proteome</keyword>
<reference evidence="2" key="1">
    <citation type="submission" date="2023-05" db="EMBL/GenBank/DDBJ databases">
        <title>Nepenthes gracilis genome sequencing.</title>
        <authorList>
            <person name="Fukushima K."/>
        </authorList>
    </citation>
    <scope>NUCLEOTIDE SEQUENCE</scope>
    <source>
        <strain evidence="2">SING2019-196</strain>
    </source>
</reference>
<evidence type="ECO:0000256" key="1">
    <source>
        <dbReference type="SAM" id="MobiDB-lite"/>
    </source>
</evidence>
<name>A0AAD3Y5U0_NEPGR</name>
<comment type="caution">
    <text evidence="2">The sequence shown here is derived from an EMBL/GenBank/DDBJ whole genome shotgun (WGS) entry which is preliminary data.</text>
</comment>
<dbReference type="Proteomes" id="UP001279734">
    <property type="component" value="Unassembled WGS sequence"/>
</dbReference>
<accession>A0AAD3Y5U0</accession>
<dbReference type="EMBL" id="BSYO01000034">
    <property type="protein sequence ID" value="GMH28334.1"/>
    <property type="molecule type" value="Genomic_DNA"/>
</dbReference>
<evidence type="ECO:0000313" key="2">
    <source>
        <dbReference type="EMBL" id="GMH28334.1"/>
    </source>
</evidence>
<proteinExistence type="predicted"/>
<feature type="compositionally biased region" description="Polar residues" evidence="1">
    <location>
        <begin position="272"/>
        <end position="284"/>
    </location>
</feature>
<dbReference type="AlphaFoldDB" id="A0AAD3Y5U0"/>
<sequence length="292" mass="30994">MMPISQIVLGLDNMSSVEQGNFYLPSVFGATPACRSPEDSWSSSTRASTSLEAVDKLLVNPITAKSSLVQLSPDEKVATLENIGIPAQSVAGLPKGCFFHQGGNGEERLQAAGHDTGSYADIMKRGISTNEAEVPGSCDGHLYISPITKANRLGALGGSSSHKEAVGSIALGTTPNTPEIFSETEQLGPLVLLHQSWLGPSNQDGKGDHHDGDPCLCPNLGKLKHDLEMIRKQLDASSLYSVGSGPEQNHPDLPMAPSIGERITQADDSERATTPSLSEQARSMKQSKSRRH</sequence>
<organism evidence="2 3">
    <name type="scientific">Nepenthes gracilis</name>
    <name type="common">Slender pitcher plant</name>
    <dbReference type="NCBI Taxonomy" id="150966"/>
    <lineage>
        <taxon>Eukaryota</taxon>
        <taxon>Viridiplantae</taxon>
        <taxon>Streptophyta</taxon>
        <taxon>Embryophyta</taxon>
        <taxon>Tracheophyta</taxon>
        <taxon>Spermatophyta</taxon>
        <taxon>Magnoliopsida</taxon>
        <taxon>eudicotyledons</taxon>
        <taxon>Gunneridae</taxon>
        <taxon>Pentapetalae</taxon>
        <taxon>Caryophyllales</taxon>
        <taxon>Nepenthaceae</taxon>
        <taxon>Nepenthes</taxon>
    </lineage>
</organism>
<feature type="region of interest" description="Disordered" evidence="1">
    <location>
        <begin position="240"/>
        <end position="292"/>
    </location>
</feature>